<dbReference type="InterPro" id="IPR001279">
    <property type="entry name" value="Metallo-B-lactamas"/>
</dbReference>
<evidence type="ECO:0000313" key="6">
    <source>
        <dbReference type="Proteomes" id="UP000323257"/>
    </source>
</evidence>
<feature type="domain" description="Metallo-beta-lactamase" evidence="4">
    <location>
        <begin position="16"/>
        <end position="219"/>
    </location>
</feature>
<proteinExistence type="predicted"/>
<keyword evidence="5" id="KW-0378">Hydrolase</keyword>
<dbReference type="RefSeq" id="WP_148929971.1">
    <property type="nucleotide sequence ID" value="NZ_VNHS01000005.1"/>
</dbReference>
<dbReference type="AlphaFoldDB" id="A0A5S5C5M7"/>
<protein>
    <submittedName>
        <fullName evidence="5">Glyoxylase-like metal-dependent hydrolase (Beta-lactamase superfamily II)</fullName>
    </submittedName>
</protein>
<evidence type="ECO:0000256" key="1">
    <source>
        <dbReference type="ARBA" id="ARBA00034221"/>
    </source>
</evidence>
<dbReference type="GO" id="GO:0016787">
    <property type="term" value="F:hydrolase activity"/>
    <property type="evidence" value="ECO:0007669"/>
    <property type="project" value="UniProtKB-KW"/>
</dbReference>
<evidence type="ECO:0000256" key="3">
    <source>
        <dbReference type="ARBA" id="ARBA00048505"/>
    </source>
</evidence>
<comment type="catalytic activity">
    <reaction evidence="3">
        <text>3',5'-cyclic UMP + H2O = UMP + H(+)</text>
        <dbReference type="Rhea" id="RHEA:70575"/>
        <dbReference type="ChEBI" id="CHEBI:15377"/>
        <dbReference type="ChEBI" id="CHEBI:15378"/>
        <dbReference type="ChEBI" id="CHEBI:57865"/>
        <dbReference type="ChEBI" id="CHEBI:184387"/>
    </reaction>
    <physiologicalReaction direction="left-to-right" evidence="3">
        <dbReference type="Rhea" id="RHEA:70576"/>
    </physiologicalReaction>
</comment>
<sequence>MNAFRIVRIPILPLQMVNAHLLIGPNGCILVDAGIPGSEKKIELALAQERLTFTDIKLIVITHAHIDHAGSAAIVRERSGAPIVAHEGDAKHFTQEEAMTFCPTGWVARLYIKTPVMFRPYRAFAPDILLRGQETIDLSRFGIEGQVKPTPGHTAGSVSIELDRREALVGDLVASGILLGGIVRTGRAARPPFEDDPHAVARELDRLLASGVETFHIGHGGPLKAAEVERHVRSLLLLPPALEHKRCCGGSHSETLVHSAK</sequence>
<dbReference type="SMART" id="SM00849">
    <property type="entry name" value="Lactamase_B"/>
    <property type="match status" value="1"/>
</dbReference>
<comment type="function">
    <text evidence="2">Counteracts the endogenous Pycsar antiviral defense system. Phosphodiesterase that enables metal-dependent hydrolysis of host cyclic nucleotide Pycsar defense signals such as cCMP and cUMP.</text>
</comment>
<name>A0A5S5C5M7_9BACL</name>
<dbReference type="OrthoDB" id="235784at2"/>
<accession>A0A5S5C5M7</accession>
<gene>
    <name evidence="5" type="ORF">BCM02_105280</name>
</gene>
<evidence type="ECO:0000259" key="4">
    <source>
        <dbReference type="SMART" id="SM00849"/>
    </source>
</evidence>
<reference evidence="5 6" key="1">
    <citation type="submission" date="2019-07" db="EMBL/GenBank/DDBJ databases">
        <title>Genomic Encyclopedia of Type Strains, Phase III (KMG-III): the genomes of soil and plant-associated and newly described type strains.</title>
        <authorList>
            <person name="Whitman W."/>
        </authorList>
    </citation>
    <scope>NUCLEOTIDE SEQUENCE [LARGE SCALE GENOMIC DNA]</scope>
    <source>
        <strain evidence="5 6">BL24</strain>
    </source>
</reference>
<evidence type="ECO:0000256" key="2">
    <source>
        <dbReference type="ARBA" id="ARBA00034301"/>
    </source>
</evidence>
<dbReference type="Proteomes" id="UP000323257">
    <property type="component" value="Unassembled WGS sequence"/>
</dbReference>
<dbReference type="InterPro" id="IPR050855">
    <property type="entry name" value="NDM-1-like"/>
</dbReference>
<dbReference type="EMBL" id="VNHS01000005">
    <property type="protein sequence ID" value="TYP74735.1"/>
    <property type="molecule type" value="Genomic_DNA"/>
</dbReference>
<evidence type="ECO:0000313" key="5">
    <source>
        <dbReference type="EMBL" id="TYP74735.1"/>
    </source>
</evidence>
<comment type="caution">
    <text evidence="5">The sequence shown here is derived from an EMBL/GenBank/DDBJ whole genome shotgun (WGS) entry which is preliminary data.</text>
</comment>
<dbReference type="SUPFAM" id="SSF56281">
    <property type="entry name" value="Metallo-hydrolase/oxidoreductase"/>
    <property type="match status" value="1"/>
</dbReference>
<organism evidence="5 6">
    <name type="scientific">Paenibacillus methanolicus</name>
    <dbReference type="NCBI Taxonomy" id="582686"/>
    <lineage>
        <taxon>Bacteria</taxon>
        <taxon>Bacillati</taxon>
        <taxon>Bacillota</taxon>
        <taxon>Bacilli</taxon>
        <taxon>Bacillales</taxon>
        <taxon>Paenibacillaceae</taxon>
        <taxon>Paenibacillus</taxon>
    </lineage>
</organism>
<dbReference type="Gene3D" id="3.60.15.10">
    <property type="entry name" value="Ribonuclease Z/Hydroxyacylglutathione hydrolase-like"/>
    <property type="match status" value="1"/>
</dbReference>
<comment type="catalytic activity">
    <reaction evidence="1">
        <text>3',5'-cyclic CMP + H2O = CMP + H(+)</text>
        <dbReference type="Rhea" id="RHEA:72675"/>
        <dbReference type="ChEBI" id="CHEBI:15377"/>
        <dbReference type="ChEBI" id="CHEBI:15378"/>
        <dbReference type="ChEBI" id="CHEBI:58003"/>
        <dbReference type="ChEBI" id="CHEBI:60377"/>
    </reaction>
    <physiologicalReaction direction="left-to-right" evidence="1">
        <dbReference type="Rhea" id="RHEA:72676"/>
    </physiologicalReaction>
</comment>
<keyword evidence="6" id="KW-1185">Reference proteome</keyword>
<dbReference type="PANTHER" id="PTHR42951">
    <property type="entry name" value="METALLO-BETA-LACTAMASE DOMAIN-CONTAINING"/>
    <property type="match status" value="1"/>
</dbReference>
<dbReference type="Pfam" id="PF00753">
    <property type="entry name" value="Lactamase_B"/>
    <property type="match status" value="1"/>
</dbReference>
<dbReference type="InterPro" id="IPR036866">
    <property type="entry name" value="RibonucZ/Hydroxyglut_hydro"/>
</dbReference>
<dbReference type="PANTHER" id="PTHR42951:SF17">
    <property type="entry name" value="METALLO-BETA-LACTAMASE DOMAIN-CONTAINING PROTEIN"/>
    <property type="match status" value="1"/>
</dbReference>
<dbReference type="CDD" id="cd07721">
    <property type="entry name" value="yflN-like_MBL-fold"/>
    <property type="match status" value="1"/>
</dbReference>